<comment type="caution">
    <text evidence="1">The sequence shown here is derived from an EMBL/GenBank/DDBJ whole genome shotgun (WGS) entry which is preliminary data.</text>
</comment>
<evidence type="ECO:0000313" key="2">
    <source>
        <dbReference type="Proteomes" id="UP001056120"/>
    </source>
</evidence>
<reference evidence="1 2" key="2">
    <citation type="journal article" date="2022" name="Mol. Ecol. Resour.">
        <title>The genomes of chicory, endive, great burdock and yacon provide insights into Asteraceae paleo-polyploidization history and plant inulin production.</title>
        <authorList>
            <person name="Fan W."/>
            <person name="Wang S."/>
            <person name="Wang H."/>
            <person name="Wang A."/>
            <person name="Jiang F."/>
            <person name="Liu H."/>
            <person name="Zhao H."/>
            <person name="Xu D."/>
            <person name="Zhang Y."/>
        </authorList>
    </citation>
    <scope>NUCLEOTIDE SEQUENCE [LARGE SCALE GENOMIC DNA]</scope>
    <source>
        <strain evidence="2">cv. Yunnan</strain>
        <tissue evidence="1">Leaves</tissue>
    </source>
</reference>
<gene>
    <name evidence="1" type="ORF">L1987_60300</name>
</gene>
<dbReference type="Proteomes" id="UP001056120">
    <property type="component" value="Linkage Group LG20"/>
</dbReference>
<reference evidence="2" key="1">
    <citation type="journal article" date="2022" name="Mol. Ecol. Resour.">
        <title>The genomes of chicory, endive, great burdock and yacon provide insights into Asteraceae palaeo-polyploidization history and plant inulin production.</title>
        <authorList>
            <person name="Fan W."/>
            <person name="Wang S."/>
            <person name="Wang H."/>
            <person name="Wang A."/>
            <person name="Jiang F."/>
            <person name="Liu H."/>
            <person name="Zhao H."/>
            <person name="Xu D."/>
            <person name="Zhang Y."/>
        </authorList>
    </citation>
    <scope>NUCLEOTIDE SEQUENCE [LARGE SCALE GENOMIC DNA]</scope>
    <source>
        <strain evidence="2">cv. Yunnan</strain>
    </source>
</reference>
<name>A0ACB9D807_9ASTR</name>
<accession>A0ACB9D807</accession>
<proteinExistence type="predicted"/>
<sequence length="261" mass="30114">MYTLSETVKQVRKDQITTQQNITLNLNLSQSPHPTELLKIKKEFAEEPKALHPHQSPTRKEVSSPSSQQTPSPRKEYSTPSHQRAISTPSSSRKKSHHFLDSCRKKALKKKGFSVYEEKKKEEEPLEIIPIISWELIGKIGQFIITYKNGVQEYLSADRIVTLGDEEKEKKEQYFGNEDDPDISDGESPTDIEVPLAQSQTLISKWYYDQELKKFFIKRLYFTFSKMVDLSVLSPAELKFLSLMPMSSTTEEGKKLLEKIR</sequence>
<dbReference type="EMBL" id="CM042037">
    <property type="protein sequence ID" value="KAI3742611.1"/>
    <property type="molecule type" value="Genomic_DNA"/>
</dbReference>
<evidence type="ECO:0000313" key="1">
    <source>
        <dbReference type="EMBL" id="KAI3742611.1"/>
    </source>
</evidence>
<protein>
    <submittedName>
        <fullName evidence="1">Uncharacterized protein</fullName>
    </submittedName>
</protein>
<organism evidence="1 2">
    <name type="scientific">Smallanthus sonchifolius</name>
    <dbReference type="NCBI Taxonomy" id="185202"/>
    <lineage>
        <taxon>Eukaryota</taxon>
        <taxon>Viridiplantae</taxon>
        <taxon>Streptophyta</taxon>
        <taxon>Embryophyta</taxon>
        <taxon>Tracheophyta</taxon>
        <taxon>Spermatophyta</taxon>
        <taxon>Magnoliopsida</taxon>
        <taxon>eudicotyledons</taxon>
        <taxon>Gunneridae</taxon>
        <taxon>Pentapetalae</taxon>
        <taxon>asterids</taxon>
        <taxon>campanulids</taxon>
        <taxon>Asterales</taxon>
        <taxon>Asteraceae</taxon>
        <taxon>Asteroideae</taxon>
        <taxon>Heliantheae alliance</taxon>
        <taxon>Millerieae</taxon>
        <taxon>Smallanthus</taxon>
    </lineage>
</organism>
<keyword evidence="2" id="KW-1185">Reference proteome</keyword>